<comment type="similarity">
    <text evidence="2">Belongs to the acyl-CoA oxidase family.</text>
</comment>
<dbReference type="Proteomes" id="UP000726737">
    <property type="component" value="Unassembled WGS sequence"/>
</dbReference>
<organism evidence="10 11">
    <name type="scientific">Mortierella polycephala</name>
    <dbReference type="NCBI Taxonomy" id="41804"/>
    <lineage>
        <taxon>Eukaryota</taxon>
        <taxon>Fungi</taxon>
        <taxon>Fungi incertae sedis</taxon>
        <taxon>Mucoromycota</taxon>
        <taxon>Mortierellomycotina</taxon>
        <taxon>Mortierellomycetes</taxon>
        <taxon>Mortierellales</taxon>
        <taxon>Mortierellaceae</taxon>
        <taxon>Mortierella</taxon>
    </lineage>
</organism>
<protein>
    <submittedName>
        <fullName evidence="10">Acyl-Coenzyme A oxidase</fullName>
    </submittedName>
</protein>
<gene>
    <name evidence="10" type="primary">ACOX3_3</name>
    <name evidence="10" type="ORF">BG011_009106</name>
</gene>
<reference evidence="10" key="1">
    <citation type="journal article" date="2020" name="Fungal Divers.">
        <title>Resolving the Mortierellaceae phylogeny through synthesis of multi-gene phylogenetics and phylogenomics.</title>
        <authorList>
            <person name="Vandepol N."/>
            <person name="Liber J."/>
            <person name="Desiro A."/>
            <person name="Na H."/>
            <person name="Kennedy M."/>
            <person name="Barry K."/>
            <person name="Grigoriev I.V."/>
            <person name="Miller A.N."/>
            <person name="O'Donnell K."/>
            <person name="Stajich J.E."/>
            <person name="Bonito G."/>
        </authorList>
    </citation>
    <scope>NUCLEOTIDE SEQUENCE</scope>
    <source>
        <strain evidence="10">KOD948</strain>
    </source>
</reference>
<evidence type="ECO:0000313" key="11">
    <source>
        <dbReference type="Proteomes" id="UP000726737"/>
    </source>
</evidence>
<dbReference type="Gene3D" id="1.20.140.10">
    <property type="entry name" value="Butyryl-CoA Dehydrogenase, subunit A, domain 3"/>
    <property type="match status" value="2"/>
</dbReference>
<name>A0A9P6PMR2_9FUNG</name>
<evidence type="ECO:0000256" key="5">
    <source>
        <dbReference type="ARBA" id="ARBA00022832"/>
    </source>
</evidence>
<dbReference type="PANTHER" id="PTHR10909">
    <property type="entry name" value="ELECTRON TRANSPORT OXIDOREDUCTASE"/>
    <property type="match status" value="1"/>
</dbReference>
<dbReference type="PANTHER" id="PTHR10909:SF352">
    <property type="entry name" value="ACYL-COENZYME A OXIDASE-LIKE PROTEIN"/>
    <property type="match status" value="1"/>
</dbReference>
<evidence type="ECO:0000256" key="6">
    <source>
        <dbReference type="ARBA" id="ARBA00023002"/>
    </source>
</evidence>
<dbReference type="InterPro" id="IPR012258">
    <property type="entry name" value="Acyl-CoA_oxidase"/>
</dbReference>
<feature type="domain" description="Acyl-CoA oxidase C-terminal" evidence="8">
    <location>
        <begin position="98"/>
        <end position="274"/>
    </location>
</feature>
<evidence type="ECO:0000256" key="4">
    <source>
        <dbReference type="ARBA" id="ARBA00022827"/>
    </source>
</evidence>
<keyword evidence="3" id="KW-0285">Flavoprotein</keyword>
<sequence>MTWYATEILESCRRACGGHAYSSYNAIAGLIGDYGVVTTGGGDNVVLMQQSARYLISSLKWVQEGQQLIGSVSYLNDCKAILAHSKTTIQDPRDLLSHEVVVDALTWASAKKTTELGAILAAAGKANADEAWNTNQAELIRLADVHSWRYFLILYQRGIEREKNKSVYPMLRKMGQLMGTFALKQHLSLFLEEGYFNGTHAKSIRQLFLDQCKDLRKDAVPLVDAWAIPDFVIKAPIGKYDGDIYPAYFGAVNAGQKSLDPPAYWHKHVAPMLNEKTGSKC</sequence>
<evidence type="ECO:0000256" key="7">
    <source>
        <dbReference type="ARBA" id="ARBA00023098"/>
    </source>
</evidence>
<keyword evidence="6" id="KW-0560">Oxidoreductase</keyword>
<dbReference type="GO" id="GO:0005504">
    <property type="term" value="F:fatty acid binding"/>
    <property type="evidence" value="ECO:0007669"/>
    <property type="project" value="TreeGrafter"/>
</dbReference>
<keyword evidence="11" id="KW-1185">Reference proteome</keyword>
<keyword evidence="5" id="KW-0276">Fatty acid metabolism</keyword>
<feature type="domain" description="Acyl-CoA oxidase C-alpha1" evidence="9">
    <location>
        <begin position="1"/>
        <end position="56"/>
    </location>
</feature>
<dbReference type="AlphaFoldDB" id="A0A9P6PMR2"/>
<keyword evidence="4" id="KW-0274">FAD</keyword>
<evidence type="ECO:0000256" key="3">
    <source>
        <dbReference type="ARBA" id="ARBA00022630"/>
    </source>
</evidence>
<accession>A0A9P6PMR2</accession>
<dbReference type="GO" id="GO:0055088">
    <property type="term" value="P:lipid homeostasis"/>
    <property type="evidence" value="ECO:0007669"/>
    <property type="project" value="TreeGrafter"/>
</dbReference>
<dbReference type="GO" id="GO:0033540">
    <property type="term" value="P:fatty acid beta-oxidation using acyl-CoA oxidase"/>
    <property type="evidence" value="ECO:0007669"/>
    <property type="project" value="TreeGrafter"/>
</dbReference>
<evidence type="ECO:0000256" key="2">
    <source>
        <dbReference type="ARBA" id="ARBA00006288"/>
    </source>
</evidence>
<evidence type="ECO:0000259" key="8">
    <source>
        <dbReference type="Pfam" id="PF01756"/>
    </source>
</evidence>
<dbReference type="Pfam" id="PF22924">
    <property type="entry name" value="ACOX_C_alpha1"/>
    <property type="match status" value="1"/>
</dbReference>
<evidence type="ECO:0000259" key="9">
    <source>
        <dbReference type="Pfam" id="PF22924"/>
    </source>
</evidence>
<dbReference type="InterPro" id="IPR055060">
    <property type="entry name" value="ACOX_C_alpha1"/>
</dbReference>
<dbReference type="SUPFAM" id="SSF47203">
    <property type="entry name" value="Acyl-CoA dehydrogenase C-terminal domain-like"/>
    <property type="match status" value="2"/>
</dbReference>
<keyword evidence="7" id="KW-0443">Lipid metabolism</keyword>
<dbReference type="GO" id="GO:0005777">
    <property type="term" value="C:peroxisome"/>
    <property type="evidence" value="ECO:0007669"/>
    <property type="project" value="InterPro"/>
</dbReference>
<comment type="cofactor">
    <cofactor evidence="1">
        <name>FAD</name>
        <dbReference type="ChEBI" id="CHEBI:57692"/>
    </cofactor>
</comment>
<dbReference type="OrthoDB" id="538336at2759"/>
<dbReference type="InterPro" id="IPR002655">
    <property type="entry name" value="Acyl-CoA_oxidase_C"/>
</dbReference>
<evidence type="ECO:0000256" key="1">
    <source>
        <dbReference type="ARBA" id="ARBA00001974"/>
    </source>
</evidence>
<evidence type="ECO:0000313" key="10">
    <source>
        <dbReference type="EMBL" id="KAG0249595.1"/>
    </source>
</evidence>
<proteinExistence type="inferred from homology"/>
<dbReference type="GO" id="GO:0003997">
    <property type="term" value="F:acyl-CoA oxidase activity"/>
    <property type="evidence" value="ECO:0007669"/>
    <property type="project" value="InterPro"/>
</dbReference>
<comment type="caution">
    <text evidence="10">The sequence shown here is derived from an EMBL/GenBank/DDBJ whole genome shotgun (WGS) entry which is preliminary data.</text>
</comment>
<dbReference type="Pfam" id="PF01756">
    <property type="entry name" value="ACOX"/>
    <property type="match status" value="1"/>
</dbReference>
<dbReference type="InterPro" id="IPR036250">
    <property type="entry name" value="AcylCo_DH-like_C"/>
</dbReference>
<dbReference type="GO" id="GO:0071949">
    <property type="term" value="F:FAD binding"/>
    <property type="evidence" value="ECO:0007669"/>
    <property type="project" value="InterPro"/>
</dbReference>
<dbReference type="FunFam" id="1.20.140.10:FF:000007">
    <property type="entry name" value="Acyl-coenzyme A oxidase"/>
    <property type="match status" value="1"/>
</dbReference>
<dbReference type="EMBL" id="JAAAJA010000793">
    <property type="protein sequence ID" value="KAG0249595.1"/>
    <property type="molecule type" value="Genomic_DNA"/>
</dbReference>